<sequence>MKIFLFTFILCLPFICNAQMNVNLERIETLAKDSTNSDFYYPILKEKFKSEPEKLSSHQIQTLYYQSLNELGSFNYSIKTSAAYADFKEVKFKKFIIDAEAKLEQMPTNISLLFLLSLAYGEIKDGTSKANNYAKKFKIVSEAIAQNKSLTNKDYLIELNCITDEYILMQTMGIDPSKMKRTSVIENGHYIDTFELNREKIYFKILNKLSL</sequence>
<reference evidence="2 3" key="1">
    <citation type="submission" date="2018-10" db="EMBL/GenBank/DDBJ databases">
        <authorList>
            <person name="Chen X."/>
        </authorList>
    </citation>
    <scope>NUCLEOTIDE SEQUENCE [LARGE SCALE GENOMIC DNA]</scope>
    <source>
        <strain evidence="2 3">YIM 102668</strain>
    </source>
</reference>
<keyword evidence="1" id="KW-0732">Signal</keyword>
<name>A0A3L9M9A3_9FLAO</name>
<evidence type="ECO:0000256" key="1">
    <source>
        <dbReference type="SAM" id="SignalP"/>
    </source>
</evidence>
<protein>
    <submittedName>
        <fullName evidence="2">DUF4919 domain-containing protein</fullName>
    </submittedName>
</protein>
<evidence type="ECO:0000313" key="3">
    <source>
        <dbReference type="Proteomes" id="UP000275348"/>
    </source>
</evidence>
<dbReference type="RefSeq" id="WP_121934840.1">
    <property type="nucleotide sequence ID" value="NZ_RDOJ01000011.1"/>
</dbReference>
<gene>
    <name evidence="2" type="ORF">EAH69_08855</name>
</gene>
<organism evidence="2 3">
    <name type="scientific">Faecalibacter macacae</name>
    <dbReference type="NCBI Taxonomy" id="1859289"/>
    <lineage>
        <taxon>Bacteria</taxon>
        <taxon>Pseudomonadati</taxon>
        <taxon>Bacteroidota</taxon>
        <taxon>Flavobacteriia</taxon>
        <taxon>Flavobacteriales</taxon>
        <taxon>Weeksellaceae</taxon>
        <taxon>Faecalibacter</taxon>
    </lineage>
</organism>
<dbReference type="EMBL" id="RDOJ01000011">
    <property type="protein sequence ID" value="RLZ09113.1"/>
    <property type="molecule type" value="Genomic_DNA"/>
</dbReference>
<comment type="caution">
    <text evidence="2">The sequence shown here is derived from an EMBL/GenBank/DDBJ whole genome shotgun (WGS) entry which is preliminary data.</text>
</comment>
<dbReference type="Pfam" id="PF16266">
    <property type="entry name" value="DUF4919"/>
    <property type="match status" value="1"/>
</dbReference>
<dbReference type="Proteomes" id="UP000275348">
    <property type="component" value="Unassembled WGS sequence"/>
</dbReference>
<dbReference type="AlphaFoldDB" id="A0A3L9M9A3"/>
<accession>A0A3L9M9A3</accession>
<dbReference type="OrthoDB" id="686440at2"/>
<feature type="chain" id="PRO_5018263231" evidence="1">
    <location>
        <begin position="19"/>
        <end position="211"/>
    </location>
</feature>
<dbReference type="InterPro" id="IPR032578">
    <property type="entry name" value="DUF4919"/>
</dbReference>
<feature type="signal peptide" evidence="1">
    <location>
        <begin position="1"/>
        <end position="18"/>
    </location>
</feature>
<keyword evidence="3" id="KW-1185">Reference proteome</keyword>
<proteinExistence type="predicted"/>
<evidence type="ECO:0000313" key="2">
    <source>
        <dbReference type="EMBL" id="RLZ09113.1"/>
    </source>
</evidence>